<evidence type="ECO:0000313" key="3">
    <source>
        <dbReference type="Proteomes" id="UP000248783"/>
    </source>
</evidence>
<dbReference type="InterPro" id="IPR006059">
    <property type="entry name" value="SBP"/>
</dbReference>
<dbReference type="PANTHER" id="PTHR43649">
    <property type="entry name" value="ARABINOSE-BINDING PROTEIN-RELATED"/>
    <property type="match status" value="1"/>
</dbReference>
<gene>
    <name evidence="2" type="ORF">DNL40_00010</name>
</gene>
<sequence>MTNRTRRTAAGTVAAATALTLAACGVAESTGSGELSDEPVTLRVMWWGGDARHTRTQEAFDLFQEKYPNITVEPEFSDWNGYWEKLATATAGGNSPDVVQMDQLYLASYAARGSLVDLGTQDQLDTSTLEPSVLDMGRWDDKLYAMPISTTSTALLVNTDLVEELGVPLPDTSTWTWDEFEAWAREVTEKSPAGTYGTGILYNEYSLQLFARQLGDELFSADDIVIEPETLAAYFQMALDWTKDGAAPPASVTAETITLPLDQQDFSIGKAASVFTSSTLITAYAAASGANIELVPLPTPDQDTTPYDYFKPGMYWSVSSKAKHPAEAALLIDFLVNDPEAGRILGTERGIPANPDVVEALADELTAEEQKTVDFAAQRTPKLGDAPAIVPNGASDIQTILLRYQQDVIFERQTPLEAANALIAEIQRSVAAAR</sequence>
<feature type="chain" id="PRO_5039486338" evidence="1">
    <location>
        <begin position="23"/>
        <end position="434"/>
    </location>
</feature>
<dbReference type="CDD" id="cd13585">
    <property type="entry name" value="PBP2_TMBP_like"/>
    <property type="match status" value="1"/>
</dbReference>
<dbReference type="RefSeq" id="WP_111249206.1">
    <property type="nucleotide sequence ID" value="NZ_QKWH01000001.1"/>
</dbReference>
<protein>
    <submittedName>
        <fullName evidence="2">Sugar ABC transporter substrate-binding protein</fullName>
    </submittedName>
</protein>
<dbReference type="InterPro" id="IPR050490">
    <property type="entry name" value="Bact_solute-bd_prot1"/>
</dbReference>
<evidence type="ECO:0000256" key="1">
    <source>
        <dbReference type="SAM" id="SignalP"/>
    </source>
</evidence>
<dbReference type="SUPFAM" id="SSF53850">
    <property type="entry name" value="Periplasmic binding protein-like II"/>
    <property type="match status" value="1"/>
</dbReference>
<keyword evidence="1" id="KW-0732">Signal</keyword>
<proteinExistence type="predicted"/>
<keyword evidence="3" id="KW-1185">Reference proteome</keyword>
<feature type="signal peptide" evidence="1">
    <location>
        <begin position="1"/>
        <end position="22"/>
    </location>
</feature>
<dbReference type="Proteomes" id="UP000248783">
    <property type="component" value="Unassembled WGS sequence"/>
</dbReference>
<name>A0A2W5WW75_9MICO</name>
<dbReference type="EMBL" id="QKWH01000001">
    <property type="protein sequence ID" value="PZR54833.1"/>
    <property type="molecule type" value="Genomic_DNA"/>
</dbReference>
<accession>A0A2W5WW75</accession>
<dbReference type="AlphaFoldDB" id="A0A2W5WW75"/>
<dbReference type="PROSITE" id="PS51257">
    <property type="entry name" value="PROKAR_LIPOPROTEIN"/>
    <property type="match status" value="1"/>
</dbReference>
<dbReference type="Pfam" id="PF01547">
    <property type="entry name" value="SBP_bac_1"/>
    <property type="match status" value="1"/>
</dbReference>
<reference evidence="2 3" key="1">
    <citation type="submission" date="2018-06" db="EMBL/GenBank/DDBJ databases">
        <title>Whole genome sequencing of a novel hydrocarbon degrading bacterial strain, PW21 isolated from oil contaminated produced water sample.</title>
        <authorList>
            <person name="Nagkirti P."/>
            <person name="Shaikh A."/>
            <person name="Gowdaman V."/>
            <person name="Engineer A.E."/>
            <person name="Dagar S."/>
            <person name="Dhakephalkar P.K."/>
        </authorList>
    </citation>
    <scope>NUCLEOTIDE SEQUENCE [LARGE SCALE GENOMIC DNA]</scope>
    <source>
        <strain evidence="2 3">PW21</strain>
    </source>
</reference>
<comment type="caution">
    <text evidence="2">The sequence shown here is derived from an EMBL/GenBank/DDBJ whole genome shotgun (WGS) entry which is preliminary data.</text>
</comment>
<dbReference type="PANTHER" id="PTHR43649:SF11">
    <property type="entry name" value="ABC TRANSPORTER SUBSTRATE-BINDING PROTEIN YESO-RELATED"/>
    <property type="match status" value="1"/>
</dbReference>
<organism evidence="2 3">
    <name type="scientific">Xylanimonas oleitrophica</name>
    <dbReference type="NCBI Taxonomy" id="2607479"/>
    <lineage>
        <taxon>Bacteria</taxon>
        <taxon>Bacillati</taxon>
        <taxon>Actinomycetota</taxon>
        <taxon>Actinomycetes</taxon>
        <taxon>Micrococcales</taxon>
        <taxon>Promicromonosporaceae</taxon>
        <taxon>Xylanimonas</taxon>
    </lineage>
</organism>
<evidence type="ECO:0000313" key="2">
    <source>
        <dbReference type="EMBL" id="PZR54833.1"/>
    </source>
</evidence>
<dbReference type="Gene3D" id="3.40.190.10">
    <property type="entry name" value="Periplasmic binding protein-like II"/>
    <property type="match status" value="2"/>
</dbReference>